<evidence type="ECO:0000256" key="1">
    <source>
        <dbReference type="SAM" id="SignalP"/>
    </source>
</evidence>
<comment type="caution">
    <text evidence="2">The sequence shown here is derived from an EMBL/GenBank/DDBJ whole genome shotgun (WGS) entry which is preliminary data.</text>
</comment>
<reference evidence="2 3" key="1">
    <citation type="submission" date="2024-10" db="EMBL/GenBank/DDBJ databases">
        <title>Updated reference genomes for cyclostephanoid diatoms.</title>
        <authorList>
            <person name="Roberts W.R."/>
            <person name="Alverson A.J."/>
        </authorList>
    </citation>
    <scope>NUCLEOTIDE SEQUENCE [LARGE SCALE GENOMIC DNA]</scope>
    <source>
        <strain evidence="2 3">AJA232-27</strain>
    </source>
</reference>
<dbReference type="AlphaFoldDB" id="A0ABD3MAI6"/>
<name>A0ABD3MAI6_9STRA</name>
<accession>A0ABD3MAI6</accession>
<protein>
    <submittedName>
        <fullName evidence="2">Uncharacterized protein</fullName>
    </submittedName>
</protein>
<gene>
    <name evidence="2" type="ORF">ACHAWU_005178</name>
</gene>
<evidence type="ECO:0000313" key="2">
    <source>
        <dbReference type="EMBL" id="KAL3761041.1"/>
    </source>
</evidence>
<dbReference type="EMBL" id="JALLBG020000161">
    <property type="protein sequence ID" value="KAL3761041.1"/>
    <property type="molecule type" value="Genomic_DNA"/>
</dbReference>
<sequence>MTSFQQRSACLAIALLSINAVESFSYTKINDIIQQTPPSLVGRGTTSPSSVSVCTTICSTRRFAASSETETDAQIRDRILHEIDSGLRKYTQSDMKLLSDYGEPEDALALEDDDDDAIDASTLGQWDESDLQDKFDYEWFPELGDSDPNNLDTAYEYVQTIPLDDEGNEVGYNPIFGPSNPIDGRTILNPPDSYVIDEKTRDDRLVPQDFPDGDPERDANAQITAFRKSLRQVETYTDPYLNMEVPRHTAKWHGYPEQLSYPKKEYMNNRFTKPEDKTDFDALGPALARKVAVQMARAKNNEWLPAGTSASYHASKIAIYKEKGVITGSTLPGDVDESIVAKIQPALDVLGDVVELLSIEVGTVFRFKYHGLIKNKRGMEAWAGVLIRNCDVECTGVVFETGYRKRDPAYDGGDRCTHQIAINDVVCGHVDSSSAQQQAEQQEQLQERKEICI</sequence>
<feature type="chain" id="PRO_5044770809" evidence="1">
    <location>
        <begin position="24"/>
        <end position="453"/>
    </location>
</feature>
<dbReference type="Proteomes" id="UP001530293">
    <property type="component" value="Unassembled WGS sequence"/>
</dbReference>
<feature type="signal peptide" evidence="1">
    <location>
        <begin position="1"/>
        <end position="23"/>
    </location>
</feature>
<evidence type="ECO:0000313" key="3">
    <source>
        <dbReference type="Proteomes" id="UP001530293"/>
    </source>
</evidence>
<organism evidence="2 3">
    <name type="scientific">Discostella pseudostelligera</name>
    <dbReference type="NCBI Taxonomy" id="259834"/>
    <lineage>
        <taxon>Eukaryota</taxon>
        <taxon>Sar</taxon>
        <taxon>Stramenopiles</taxon>
        <taxon>Ochrophyta</taxon>
        <taxon>Bacillariophyta</taxon>
        <taxon>Coscinodiscophyceae</taxon>
        <taxon>Thalassiosirophycidae</taxon>
        <taxon>Stephanodiscales</taxon>
        <taxon>Stephanodiscaceae</taxon>
        <taxon>Discostella</taxon>
    </lineage>
</organism>
<keyword evidence="1" id="KW-0732">Signal</keyword>
<keyword evidence="3" id="KW-1185">Reference proteome</keyword>
<proteinExistence type="predicted"/>